<dbReference type="GeneID" id="77804271"/>
<dbReference type="Gene3D" id="1.10.167.10">
    <property type="entry name" value="Regulator of G-protein Signalling 4, domain 2"/>
    <property type="match status" value="1"/>
</dbReference>
<evidence type="ECO:0008006" key="4">
    <source>
        <dbReference type="Google" id="ProtNLM"/>
    </source>
</evidence>
<dbReference type="InterPro" id="IPR044926">
    <property type="entry name" value="RGS_subdomain_2"/>
</dbReference>
<evidence type="ECO:0000256" key="1">
    <source>
        <dbReference type="SAM" id="Phobius"/>
    </source>
</evidence>
<evidence type="ECO:0000313" key="2">
    <source>
        <dbReference type="EMBL" id="WAQ91803.1"/>
    </source>
</evidence>
<reference evidence="2" key="1">
    <citation type="submission" date="2022-10" db="EMBL/GenBank/DDBJ databases">
        <title>Puccinia triticina Genome sequencing and assembly.</title>
        <authorList>
            <person name="Li C."/>
        </authorList>
    </citation>
    <scope>NUCLEOTIDE SEQUENCE</scope>
    <source>
        <strain evidence="2">Pt15</strain>
    </source>
</reference>
<dbReference type="RefSeq" id="XP_053027358.1">
    <property type="nucleotide sequence ID" value="XM_053163376.1"/>
</dbReference>
<evidence type="ECO:0000313" key="3">
    <source>
        <dbReference type="Proteomes" id="UP001164743"/>
    </source>
</evidence>
<protein>
    <recommendedName>
        <fullName evidence="4">RGS domain-containing protein</fullName>
    </recommendedName>
</protein>
<dbReference type="SUPFAM" id="SSF48097">
    <property type="entry name" value="Regulator of G-protein signaling, RGS"/>
    <property type="match status" value="1"/>
</dbReference>
<dbReference type="EMBL" id="CP110435">
    <property type="protein sequence ID" value="WAQ91803.1"/>
    <property type="molecule type" value="Genomic_DNA"/>
</dbReference>
<accession>A0ABY7D3V9</accession>
<name>A0ABY7D3V9_9BASI</name>
<feature type="transmembrane region" description="Helical" evidence="1">
    <location>
        <begin position="260"/>
        <end position="285"/>
    </location>
</feature>
<keyword evidence="1" id="KW-0812">Transmembrane</keyword>
<gene>
    <name evidence="2" type="ORF">PtA15_15A195</name>
</gene>
<dbReference type="InterPro" id="IPR036305">
    <property type="entry name" value="RGS_sf"/>
</dbReference>
<keyword evidence="1" id="KW-0472">Membrane</keyword>
<proteinExistence type="predicted"/>
<feature type="transmembrane region" description="Helical" evidence="1">
    <location>
        <begin position="225"/>
        <end position="245"/>
    </location>
</feature>
<keyword evidence="1" id="KW-1133">Transmembrane helix</keyword>
<dbReference type="PANTHER" id="PTHR39466">
    <property type="entry name" value="RGS DOMAIN-CONTAINING PROTEIN"/>
    <property type="match status" value="1"/>
</dbReference>
<keyword evidence="3" id="KW-1185">Reference proteome</keyword>
<organism evidence="2 3">
    <name type="scientific">Puccinia triticina</name>
    <dbReference type="NCBI Taxonomy" id="208348"/>
    <lineage>
        <taxon>Eukaryota</taxon>
        <taxon>Fungi</taxon>
        <taxon>Dikarya</taxon>
        <taxon>Basidiomycota</taxon>
        <taxon>Pucciniomycotina</taxon>
        <taxon>Pucciniomycetes</taxon>
        <taxon>Pucciniales</taxon>
        <taxon>Pucciniaceae</taxon>
        <taxon>Puccinia</taxon>
    </lineage>
</organism>
<dbReference type="Proteomes" id="UP001164743">
    <property type="component" value="Chromosome 15A"/>
</dbReference>
<dbReference type="PANTHER" id="PTHR39466:SF1">
    <property type="entry name" value="RGS DOMAIN-CONTAINING PROTEIN"/>
    <property type="match status" value="1"/>
</dbReference>
<feature type="transmembrane region" description="Helical" evidence="1">
    <location>
        <begin position="442"/>
        <end position="461"/>
    </location>
</feature>
<sequence length="477" mass="53499">MANEVNLEDVLAGQHLSPFTLGEFEEHLVHVQHSAENLYFYFWLSDYTKQYREWQASLSDRKKSLTPIPDNLATRPLKGGIRESWKLKRKGVARLVPPFVRNVLAAKSQGEMAPGPGDQVHEVQLSSIPQGLPNAPVPEELQKSFESLQSFVIPPRQSNQALQDFELELNISQQLKDQFKAQADNSMDPDIFSPIKKEVMTMLSDSMRSWLMDCSGNSDKHRARLTLCIGVFCVSLAVIGTVLLMTKTTSAEIRLCLSPLVWIGLEIFFCGLFRTCPLIFMFGSFRQIHVWELGRAKEAAAVTEKNLLSKRHDFLENQGKMSSGSGHSLTPSECQRGLVPSRFWDSGVNFRSSNELIFYGPPHDRNLPHVSISMSPSRNNTPILNRTRSNTPSAICARKLKLRKQSRRTRSHSSSAPIFGPLTKVLSPVAIRSHRLSILKSMVLATILTAAWIAICLLVHTGHIPHLSKLSAKLKKE</sequence>